<dbReference type="AlphaFoldDB" id="A0A149PYA6"/>
<organism evidence="1 2">
    <name type="scientific">Paraburkholderia monticola</name>
    <dbReference type="NCBI Taxonomy" id="1399968"/>
    <lineage>
        <taxon>Bacteria</taxon>
        <taxon>Pseudomonadati</taxon>
        <taxon>Pseudomonadota</taxon>
        <taxon>Betaproteobacteria</taxon>
        <taxon>Burkholderiales</taxon>
        <taxon>Burkholderiaceae</taxon>
        <taxon>Paraburkholderia</taxon>
    </lineage>
</organism>
<evidence type="ECO:0000313" key="1">
    <source>
        <dbReference type="EMBL" id="KXU89936.1"/>
    </source>
</evidence>
<dbReference type="OrthoDB" id="8770541at2"/>
<dbReference type="Proteomes" id="UP000075613">
    <property type="component" value="Unassembled WGS sequence"/>
</dbReference>
<gene>
    <name evidence="1" type="ORF">CI15_07090</name>
</gene>
<evidence type="ECO:0000313" key="2">
    <source>
        <dbReference type="Proteomes" id="UP000075613"/>
    </source>
</evidence>
<reference evidence="1 2" key="1">
    <citation type="journal article" date="2015" name="Int. J. Syst. Evol. Microbiol.">
        <title>Burkholderia monticola sp. nov., isolated from mountain soil.</title>
        <authorList>
            <person name="Baek I."/>
            <person name="Seo B."/>
            <person name="Lee I."/>
            <person name="Yi H."/>
            <person name="Chun J."/>
        </authorList>
    </citation>
    <scope>NUCLEOTIDE SEQUENCE [LARGE SCALE GENOMIC DNA]</scope>
    <source>
        <strain evidence="1 2">JC2948</strain>
    </source>
</reference>
<protein>
    <submittedName>
        <fullName evidence="1">Uncharacterized protein</fullName>
    </submittedName>
</protein>
<dbReference type="STRING" id="1399968.CI15_07090"/>
<comment type="caution">
    <text evidence="1">The sequence shown here is derived from an EMBL/GenBank/DDBJ whole genome shotgun (WGS) entry which is preliminary data.</text>
</comment>
<sequence length="215" mass="23693">MENQDEKEVPRELRTPTTEGGNAISAAWDFYNDFLEKLKLSAPDFNCESVLDPESDFAATFDAAWNDGGTDGDKSVEKLMRYAQGSDEERFITPFIIVMEIIVSYGVQAMKADESGQRELAWTFAADAQYWAGILTAAWSDRAHGVKPAAALAKLRHAENVALKEDALKYWRENIDPALPAARAANVLLRVVPLSHKKLSELISAAKKGGKKSDS</sequence>
<dbReference type="EMBL" id="LRBG01000004">
    <property type="protein sequence ID" value="KXU89936.1"/>
    <property type="molecule type" value="Genomic_DNA"/>
</dbReference>
<accession>A0A149PYA6</accession>
<proteinExistence type="predicted"/>
<name>A0A149PYA6_9BURK</name>
<dbReference type="RefSeq" id="WP_062125576.1">
    <property type="nucleotide sequence ID" value="NZ_LRBG01000004.1"/>
</dbReference>
<keyword evidence="2" id="KW-1185">Reference proteome</keyword>